<proteinExistence type="predicted"/>
<reference evidence="1 2" key="1">
    <citation type="submission" date="2019-05" db="EMBL/GenBank/DDBJ databases">
        <title>Another draft genome of Portunus trituberculatus and its Hox gene families provides insights of decapod evolution.</title>
        <authorList>
            <person name="Jeong J.-H."/>
            <person name="Song I."/>
            <person name="Kim S."/>
            <person name="Choi T."/>
            <person name="Kim D."/>
            <person name="Ryu S."/>
            <person name="Kim W."/>
        </authorList>
    </citation>
    <scope>NUCLEOTIDE SEQUENCE [LARGE SCALE GENOMIC DNA]</scope>
    <source>
        <tissue evidence="1">Muscle</tissue>
    </source>
</reference>
<evidence type="ECO:0000313" key="2">
    <source>
        <dbReference type="Proteomes" id="UP000324222"/>
    </source>
</evidence>
<sequence length="69" mass="7899">MQWQRGRNLRDGVQLNVLGSGDNYVDRGVMGVSHWPDERRTATRGNYQVETRGKEEKVVVVVVEQTNVK</sequence>
<organism evidence="1 2">
    <name type="scientific">Portunus trituberculatus</name>
    <name type="common">Swimming crab</name>
    <name type="synonym">Neptunus trituberculatus</name>
    <dbReference type="NCBI Taxonomy" id="210409"/>
    <lineage>
        <taxon>Eukaryota</taxon>
        <taxon>Metazoa</taxon>
        <taxon>Ecdysozoa</taxon>
        <taxon>Arthropoda</taxon>
        <taxon>Crustacea</taxon>
        <taxon>Multicrustacea</taxon>
        <taxon>Malacostraca</taxon>
        <taxon>Eumalacostraca</taxon>
        <taxon>Eucarida</taxon>
        <taxon>Decapoda</taxon>
        <taxon>Pleocyemata</taxon>
        <taxon>Brachyura</taxon>
        <taxon>Eubrachyura</taxon>
        <taxon>Portunoidea</taxon>
        <taxon>Portunidae</taxon>
        <taxon>Portuninae</taxon>
        <taxon>Portunus</taxon>
    </lineage>
</organism>
<accession>A0A5B7E949</accession>
<name>A0A5B7E949_PORTR</name>
<dbReference type="EMBL" id="VSRR010002291">
    <property type="protein sequence ID" value="MPC30640.1"/>
    <property type="molecule type" value="Genomic_DNA"/>
</dbReference>
<gene>
    <name evidence="1" type="ORF">E2C01_023908</name>
</gene>
<protein>
    <submittedName>
        <fullName evidence="1">Uncharacterized protein</fullName>
    </submittedName>
</protein>
<dbReference type="Proteomes" id="UP000324222">
    <property type="component" value="Unassembled WGS sequence"/>
</dbReference>
<keyword evidence="2" id="KW-1185">Reference proteome</keyword>
<comment type="caution">
    <text evidence="1">The sequence shown here is derived from an EMBL/GenBank/DDBJ whole genome shotgun (WGS) entry which is preliminary data.</text>
</comment>
<evidence type="ECO:0000313" key="1">
    <source>
        <dbReference type="EMBL" id="MPC30640.1"/>
    </source>
</evidence>
<dbReference type="AlphaFoldDB" id="A0A5B7E949"/>